<feature type="active site" description="Proton acceptor" evidence="10">
    <location>
        <position position="87"/>
    </location>
</feature>
<dbReference type="GO" id="GO:0005829">
    <property type="term" value="C:cytosol"/>
    <property type="evidence" value="ECO:0007669"/>
    <property type="project" value="TreeGrafter"/>
</dbReference>
<comment type="subunit">
    <text evidence="2 10">Homodimer.</text>
</comment>
<dbReference type="Proteomes" id="UP000230790">
    <property type="component" value="Unassembled WGS sequence"/>
</dbReference>
<comment type="catalytic activity">
    <reaction evidence="8 10">
        <text>dITP + H2O = dIMP + diphosphate + H(+)</text>
        <dbReference type="Rhea" id="RHEA:28342"/>
        <dbReference type="ChEBI" id="CHEBI:15377"/>
        <dbReference type="ChEBI" id="CHEBI:15378"/>
        <dbReference type="ChEBI" id="CHEBI:33019"/>
        <dbReference type="ChEBI" id="CHEBI:61194"/>
        <dbReference type="ChEBI" id="CHEBI:61382"/>
        <dbReference type="EC" id="3.6.1.66"/>
    </reaction>
</comment>
<dbReference type="InterPro" id="IPR020922">
    <property type="entry name" value="dITP/XTP_pyrophosphatase"/>
</dbReference>
<dbReference type="HAMAP" id="MF_01405">
    <property type="entry name" value="Non_canon_purine_NTPase"/>
    <property type="match status" value="1"/>
</dbReference>
<comment type="function">
    <text evidence="10">Pyrophosphatase that catalyzes the hydrolysis of nucleoside triphosphates to their monophosphate derivatives, with a high preference for the non-canonical purine nucleotides XTP (xanthosine triphosphate), dITP (deoxyinosine triphosphate) and ITP. Seems to function as a house-cleaning enzyme that removes non-canonical purine nucleotides from the nucleotide pool, thus preventing their incorporation into DNA/RNA and avoiding chromosomal lesions.</text>
</comment>
<feature type="binding site" evidence="10">
    <location>
        <begin position="12"/>
        <end position="17"/>
    </location>
    <ligand>
        <name>substrate</name>
    </ligand>
</feature>
<proteinExistence type="inferred from homology"/>
<dbReference type="GO" id="GO:0046872">
    <property type="term" value="F:metal ion binding"/>
    <property type="evidence" value="ECO:0007669"/>
    <property type="project" value="UniProtKB-KW"/>
</dbReference>
<comment type="caution">
    <text evidence="12">The sequence shown here is derived from an EMBL/GenBank/DDBJ whole genome shotgun (WGS) entry which is preliminary data.</text>
</comment>
<dbReference type="EC" id="3.6.1.66" evidence="10"/>
<dbReference type="SUPFAM" id="SSF52972">
    <property type="entry name" value="ITPase-like"/>
    <property type="match status" value="1"/>
</dbReference>
<dbReference type="GO" id="GO:0009117">
    <property type="term" value="P:nucleotide metabolic process"/>
    <property type="evidence" value="ECO:0007669"/>
    <property type="project" value="UniProtKB-KW"/>
</dbReference>
<feature type="binding site" evidence="10">
    <location>
        <position position="88"/>
    </location>
    <ligand>
        <name>substrate</name>
    </ligand>
</feature>
<dbReference type="GO" id="GO:0000166">
    <property type="term" value="F:nucleotide binding"/>
    <property type="evidence" value="ECO:0007669"/>
    <property type="project" value="UniProtKB-KW"/>
</dbReference>
<dbReference type="PANTHER" id="PTHR11067">
    <property type="entry name" value="INOSINE TRIPHOSPHATE PYROPHOSPHATASE/HAM1 PROTEIN"/>
    <property type="match status" value="1"/>
</dbReference>
<evidence type="ECO:0000256" key="11">
    <source>
        <dbReference type="RuleBase" id="RU003781"/>
    </source>
</evidence>
<evidence type="ECO:0000313" key="12">
    <source>
        <dbReference type="EMBL" id="PJF47439.1"/>
    </source>
</evidence>
<feature type="binding site" evidence="10">
    <location>
        <position position="87"/>
    </location>
    <ligand>
        <name>Mg(2+)</name>
        <dbReference type="ChEBI" id="CHEBI:18420"/>
    </ligand>
</feature>
<feature type="binding site" evidence="10">
    <location>
        <position position="191"/>
    </location>
    <ligand>
        <name>substrate</name>
    </ligand>
</feature>
<keyword evidence="5 10" id="KW-0378">Hydrolase</keyword>
<dbReference type="GO" id="GO:0009146">
    <property type="term" value="P:purine nucleoside triphosphate catabolic process"/>
    <property type="evidence" value="ECO:0007669"/>
    <property type="project" value="UniProtKB-UniRule"/>
</dbReference>
<dbReference type="Gene3D" id="3.90.950.10">
    <property type="match status" value="1"/>
</dbReference>
<comment type="catalytic activity">
    <reaction evidence="9 10">
        <text>XTP + H2O = XMP + diphosphate + H(+)</text>
        <dbReference type="Rhea" id="RHEA:28610"/>
        <dbReference type="ChEBI" id="CHEBI:15377"/>
        <dbReference type="ChEBI" id="CHEBI:15378"/>
        <dbReference type="ChEBI" id="CHEBI:33019"/>
        <dbReference type="ChEBI" id="CHEBI:57464"/>
        <dbReference type="ChEBI" id="CHEBI:61314"/>
        <dbReference type="EC" id="3.6.1.66"/>
    </reaction>
</comment>
<feature type="binding site" evidence="10">
    <location>
        <begin position="169"/>
        <end position="172"/>
    </location>
    <ligand>
        <name>substrate</name>
    </ligand>
</feature>
<comment type="cofactor">
    <cofactor evidence="10">
        <name>Mg(2+)</name>
        <dbReference type="ChEBI" id="CHEBI:18420"/>
    </cofactor>
    <text evidence="10">Binds 1 Mg(2+) ion per subunit.</text>
</comment>
<organism evidence="12 13">
    <name type="scientific">Candidatus Thermofonsia Clade 3 bacterium</name>
    <dbReference type="NCBI Taxonomy" id="2364212"/>
    <lineage>
        <taxon>Bacteria</taxon>
        <taxon>Bacillati</taxon>
        <taxon>Chloroflexota</taxon>
        <taxon>Candidatus Thermofontia</taxon>
        <taxon>Candidatus Thermofonsia Clade 3</taxon>
    </lineage>
</organism>
<dbReference type="FunFam" id="3.90.950.10:FF:000001">
    <property type="entry name" value="dITP/XTP pyrophosphatase"/>
    <property type="match status" value="1"/>
</dbReference>
<dbReference type="GO" id="GO:0036220">
    <property type="term" value="F:ITP diphosphatase activity"/>
    <property type="evidence" value="ECO:0007669"/>
    <property type="project" value="UniProtKB-UniRule"/>
</dbReference>
<evidence type="ECO:0000256" key="7">
    <source>
        <dbReference type="ARBA" id="ARBA00023080"/>
    </source>
</evidence>
<evidence type="ECO:0000256" key="10">
    <source>
        <dbReference type="HAMAP-Rule" id="MF_01405"/>
    </source>
</evidence>
<keyword evidence="4 10" id="KW-0547">Nucleotide-binding</keyword>
<feature type="binding site" evidence="10">
    <location>
        <position position="48"/>
    </location>
    <ligand>
        <name>Mg(2+)</name>
        <dbReference type="ChEBI" id="CHEBI:18420"/>
    </ligand>
</feature>
<dbReference type="InterPro" id="IPR029001">
    <property type="entry name" value="ITPase-like_fam"/>
</dbReference>
<dbReference type="EMBL" id="PGTN01000049">
    <property type="protein sequence ID" value="PJF47439.1"/>
    <property type="molecule type" value="Genomic_DNA"/>
</dbReference>
<evidence type="ECO:0000256" key="8">
    <source>
        <dbReference type="ARBA" id="ARBA00051875"/>
    </source>
</evidence>
<evidence type="ECO:0000256" key="2">
    <source>
        <dbReference type="ARBA" id="ARBA00011738"/>
    </source>
</evidence>
<evidence type="ECO:0000256" key="3">
    <source>
        <dbReference type="ARBA" id="ARBA00022723"/>
    </source>
</evidence>
<feature type="binding site" evidence="10">
    <location>
        <begin position="196"/>
        <end position="197"/>
    </location>
    <ligand>
        <name>substrate</name>
    </ligand>
</feature>
<evidence type="ECO:0000256" key="9">
    <source>
        <dbReference type="ARBA" id="ARBA00052017"/>
    </source>
</evidence>
<evidence type="ECO:0000256" key="6">
    <source>
        <dbReference type="ARBA" id="ARBA00022842"/>
    </source>
</evidence>
<sequence>MSGMPKAVMVASNNAHKLQELREIFALAGLASVNLVAPRDLGLTCAPDETGATYLDNALIKARAFARAYREEARRRKWGELWILADDSGLEVDALGGRPGVQSSRYHQDAPGGDGCAALLRELAATPDAQRTARFRCVLALIGPQGQEHIFEGVCEGRIAHEQRGENGFGFDPVFLLDDGRTMAQLSPIEKHRISHRGVAGRQAAEFLLRLEAT</sequence>
<dbReference type="Pfam" id="PF01725">
    <property type="entry name" value="Ham1p_like"/>
    <property type="match status" value="1"/>
</dbReference>
<dbReference type="NCBIfam" id="TIGR00042">
    <property type="entry name" value="RdgB/HAM1 family non-canonical purine NTP pyrophosphatase"/>
    <property type="match status" value="1"/>
</dbReference>
<evidence type="ECO:0000256" key="1">
    <source>
        <dbReference type="ARBA" id="ARBA00008023"/>
    </source>
</evidence>
<dbReference type="GO" id="GO:0017111">
    <property type="term" value="F:ribonucleoside triphosphate phosphatase activity"/>
    <property type="evidence" value="ECO:0007669"/>
    <property type="project" value="InterPro"/>
</dbReference>
<evidence type="ECO:0000256" key="4">
    <source>
        <dbReference type="ARBA" id="ARBA00022741"/>
    </source>
</evidence>
<dbReference type="GO" id="GO:0036222">
    <property type="term" value="F:XTP diphosphatase activity"/>
    <property type="evidence" value="ECO:0007669"/>
    <property type="project" value="UniProtKB-UniRule"/>
</dbReference>
<protein>
    <recommendedName>
        <fullName evidence="10">dITP/XTP pyrophosphatase</fullName>
        <ecNumber evidence="10">3.6.1.66</ecNumber>
    </recommendedName>
    <alternativeName>
        <fullName evidence="10">Non-canonical purine NTP pyrophosphatase</fullName>
    </alternativeName>
    <alternativeName>
        <fullName evidence="10">Non-standard purine NTP pyrophosphatase</fullName>
    </alternativeName>
    <alternativeName>
        <fullName evidence="10">Nucleoside-triphosphate diphosphatase</fullName>
    </alternativeName>
    <alternativeName>
        <fullName evidence="10">Nucleoside-triphosphate pyrophosphatase</fullName>
        <shortName evidence="10">NTPase</shortName>
    </alternativeName>
</protein>
<evidence type="ECO:0000256" key="5">
    <source>
        <dbReference type="ARBA" id="ARBA00022801"/>
    </source>
</evidence>
<dbReference type="InterPro" id="IPR002637">
    <property type="entry name" value="RdgB/HAM1"/>
</dbReference>
<accession>A0A2M8QCB4</accession>
<name>A0A2M8QCB4_9CHLR</name>
<keyword evidence="7 10" id="KW-0546">Nucleotide metabolism</keyword>
<evidence type="ECO:0000313" key="13">
    <source>
        <dbReference type="Proteomes" id="UP000230790"/>
    </source>
</evidence>
<dbReference type="CDD" id="cd00515">
    <property type="entry name" value="HAM1"/>
    <property type="match status" value="1"/>
</dbReference>
<keyword evidence="6 10" id="KW-0460">Magnesium</keyword>
<dbReference type="PANTHER" id="PTHR11067:SF9">
    <property type="entry name" value="INOSINE TRIPHOSPHATE PYROPHOSPHATASE"/>
    <property type="match status" value="1"/>
</dbReference>
<gene>
    <name evidence="12" type="primary">rdgB</name>
    <name evidence="12" type="ORF">CUN48_08740</name>
</gene>
<reference evidence="12 13" key="1">
    <citation type="submission" date="2017-11" db="EMBL/GenBank/DDBJ databases">
        <title>Evolution of Phototrophy in the Chloroflexi Phylum Driven by Horizontal Gene Transfer.</title>
        <authorList>
            <person name="Ward L.M."/>
            <person name="Hemp J."/>
            <person name="Shih P.M."/>
            <person name="Mcglynn S.E."/>
            <person name="Fischer W."/>
        </authorList>
    </citation>
    <scope>NUCLEOTIDE SEQUENCE [LARGE SCALE GENOMIC DNA]</scope>
    <source>
        <strain evidence="12">JP3_7</strain>
    </source>
</reference>
<dbReference type="GO" id="GO:0035870">
    <property type="term" value="F:dITP diphosphatase activity"/>
    <property type="evidence" value="ECO:0007669"/>
    <property type="project" value="UniProtKB-UniRule"/>
</dbReference>
<keyword evidence="3 10" id="KW-0479">Metal-binding</keyword>
<dbReference type="AlphaFoldDB" id="A0A2M8QCB4"/>
<comment type="catalytic activity">
    <reaction evidence="10">
        <text>ITP + H2O = IMP + diphosphate + H(+)</text>
        <dbReference type="Rhea" id="RHEA:29399"/>
        <dbReference type="ChEBI" id="CHEBI:15377"/>
        <dbReference type="ChEBI" id="CHEBI:15378"/>
        <dbReference type="ChEBI" id="CHEBI:33019"/>
        <dbReference type="ChEBI" id="CHEBI:58053"/>
        <dbReference type="ChEBI" id="CHEBI:61402"/>
        <dbReference type="EC" id="3.6.1.66"/>
    </reaction>
</comment>
<comment type="similarity">
    <text evidence="1 10 11">Belongs to the HAM1 NTPase family.</text>
</comment>